<evidence type="ECO:0000256" key="9">
    <source>
        <dbReference type="SAM" id="Phobius"/>
    </source>
</evidence>
<keyword evidence="4 9" id="KW-1133">Transmembrane helix</keyword>
<dbReference type="InterPro" id="IPR013783">
    <property type="entry name" value="Ig-like_fold"/>
</dbReference>
<feature type="domain" description="Immunoglobulin" evidence="10">
    <location>
        <begin position="49"/>
        <end position="159"/>
    </location>
</feature>
<dbReference type="GO" id="GO:0016020">
    <property type="term" value="C:membrane"/>
    <property type="evidence" value="ECO:0007669"/>
    <property type="project" value="UniProtKB-SubCell"/>
</dbReference>
<dbReference type="RefSeq" id="XP_028925255.1">
    <property type="nucleotide sequence ID" value="XM_029069422.1"/>
</dbReference>
<comment type="subcellular location">
    <subcellularLocation>
        <location evidence="1">Membrane</location>
        <topology evidence="1">Single-pass type I membrane protein</topology>
    </subcellularLocation>
</comment>
<feature type="transmembrane region" description="Helical" evidence="9">
    <location>
        <begin position="169"/>
        <end position="193"/>
    </location>
</feature>
<evidence type="ECO:0000256" key="8">
    <source>
        <dbReference type="ARBA" id="ARBA00023319"/>
    </source>
</evidence>
<dbReference type="InterPro" id="IPR036179">
    <property type="entry name" value="Ig-like_dom_sf"/>
</dbReference>
<reference evidence="11" key="3">
    <citation type="submission" date="2025-09" db="UniProtKB">
        <authorList>
            <consortium name="Ensembl"/>
        </authorList>
    </citation>
    <scope>IDENTIFICATION</scope>
    <source>
        <strain evidence="11">Glennie</strain>
    </source>
</reference>
<dbReference type="SUPFAM" id="SSF48726">
    <property type="entry name" value="Immunoglobulin"/>
    <property type="match status" value="1"/>
</dbReference>
<sequence>MIRLGSKRQIRERHHYRNRSWSVMVSFLFVAGFGGPAAGLAEALQVTQPRVVLASMKGVASLACEYEFTGKAKEIRVTLIRQTGNEFHEVCASSFTTEYEPFVSTEDIECHVQPSENNVTLTLMGLKATDTGLYVCRVELMYPPPYYMGLGNGTQIYVVEPEPCPDSDFLLWILAAVSSGLFIYSFLITMVALSKMIKKRSLLTTGVYVKMPPPEPEHEKQFQPYFIPIN</sequence>
<keyword evidence="3" id="KW-0732">Signal</keyword>
<dbReference type="PANTHER" id="PTHR11494">
    <property type="entry name" value="CYTOTOXIC T-LYMPHOCYTE PROTEIN"/>
    <property type="match status" value="1"/>
</dbReference>
<dbReference type="AlphaFoldDB" id="A0A6I8P575"/>
<dbReference type="GeneID" id="100084430"/>
<keyword evidence="8" id="KW-0393">Immunoglobulin domain</keyword>
<evidence type="ECO:0000256" key="7">
    <source>
        <dbReference type="ARBA" id="ARBA00023180"/>
    </source>
</evidence>
<gene>
    <name evidence="11" type="primary">CTLA4</name>
</gene>
<dbReference type="GO" id="GO:0042129">
    <property type="term" value="P:regulation of T cell proliferation"/>
    <property type="evidence" value="ECO:0007669"/>
    <property type="project" value="InterPro"/>
</dbReference>
<dbReference type="InterPro" id="IPR003599">
    <property type="entry name" value="Ig_sub"/>
</dbReference>
<dbReference type="Ensembl" id="ENSOANT00000050914.1">
    <property type="protein sequence ID" value="ENSOANP00000047585.1"/>
    <property type="gene ID" value="ENSOANG00000010895.3"/>
</dbReference>
<dbReference type="KEGG" id="oaa:100084430"/>
<reference evidence="11 12" key="1">
    <citation type="journal article" date="2008" name="Nature">
        <title>Genome analysis of the platypus reveals unique signatures of evolution.</title>
        <authorList>
            <person name="Warren W.C."/>
            <person name="Hillier L.W."/>
            <person name="Marshall Graves J.A."/>
            <person name="Birney E."/>
            <person name="Ponting C.P."/>
            <person name="Grutzner F."/>
            <person name="Belov K."/>
            <person name="Miller W."/>
            <person name="Clarke L."/>
            <person name="Chinwalla A.T."/>
            <person name="Yang S.P."/>
            <person name="Heger A."/>
            <person name="Locke D.P."/>
            <person name="Miethke P."/>
            <person name="Waters P.D."/>
            <person name="Veyrunes F."/>
            <person name="Fulton L."/>
            <person name="Fulton B."/>
            <person name="Graves T."/>
            <person name="Wallis J."/>
            <person name="Puente X.S."/>
            <person name="Lopez-Otin C."/>
            <person name="Ordonez G.R."/>
            <person name="Eichler E.E."/>
            <person name="Chen L."/>
            <person name="Cheng Z."/>
            <person name="Deakin J.E."/>
            <person name="Alsop A."/>
            <person name="Thompson K."/>
            <person name="Kirby P."/>
            <person name="Papenfuss A.T."/>
            <person name="Wakefield M.J."/>
            <person name="Olender T."/>
            <person name="Lancet D."/>
            <person name="Huttley G.A."/>
            <person name="Smit A.F."/>
            <person name="Pask A."/>
            <person name="Temple-Smith P."/>
            <person name="Batzer M.A."/>
            <person name="Walker J.A."/>
            <person name="Konkel M.K."/>
            <person name="Harris R.S."/>
            <person name="Whittington C.M."/>
            <person name="Wong E.S."/>
            <person name="Gemmell N.J."/>
            <person name="Buschiazzo E."/>
            <person name="Vargas Jentzsch I.M."/>
            <person name="Merkel A."/>
            <person name="Schmitz J."/>
            <person name="Zemann A."/>
            <person name="Churakov G."/>
            <person name="Kriegs J.O."/>
            <person name="Brosius J."/>
            <person name="Murchison E.P."/>
            <person name="Sachidanandam R."/>
            <person name="Smith C."/>
            <person name="Hannon G.J."/>
            <person name="Tsend-Ayush E."/>
            <person name="McMillan D."/>
            <person name="Attenborough R."/>
            <person name="Rens W."/>
            <person name="Ferguson-Smith M."/>
            <person name="Lefevre C.M."/>
            <person name="Sharp J.A."/>
            <person name="Nicholas K.R."/>
            <person name="Ray D.A."/>
            <person name="Kube M."/>
            <person name="Reinhardt R."/>
            <person name="Pringle T.H."/>
            <person name="Taylor J."/>
            <person name="Jones R.C."/>
            <person name="Nixon B."/>
            <person name="Dacheux J.L."/>
            <person name="Niwa H."/>
            <person name="Sekita Y."/>
            <person name="Huang X."/>
            <person name="Stark A."/>
            <person name="Kheradpour P."/>
            <person name="Kellis M."/>
            <person name="Flicek P."/>
            <person name="Chen Y."/>
            <person name="Webber C."/>
            <person name="Hardison R."/>
            <person name="Nelson J."/>
            <person name="Hallsworth-Pepin K."/>
            <person name="Delehaunty K."/>
            <person name="Markovic C."/>
            <person name="Minx P."/>
            <person name="Feng Y."/>
            <person name="Kremitzki C."/>
            <person name="Mitreva M."/>
            <person name="Glasscock J."/>
            <person name="Wylie T."/>
            <person name="Wohldmann P."/>
            <person name="Thiru P."/>
            <person name="Nhan M.N."/>
            <person name="Pohl C.S."/>
            <person name="Smith S.M."/>
            <person name="Hou S."/>
            <person name="Nefedov M."/>
            <person name="de Jong P.J."/>
            <person name="Renfree M.B."/>
            <person name="Mardis E.R."/>
            <person name="Wilson R.K."/>
        </authorList>
    </citation>
    <scope>NUCLEOTIDE SEQUENCE [LARGE SCALE GENOMIC DNA]</scope>
    <source>
        <strain evidence="11 12">Glennie</strain>
    </source>
</reference>
<protein>
    <submittedName>
        <fullName evidence="11">Cytotoxic T-lymphocyte associated protein 4</fullName>
    </submittedName>
</protein>
<dbReference type="OrthoDB" id="9908091at2759"/>
<dbReference type="Bgee" id="ENSOANG00000010895">
    <property type="expression patterns" value="Expressed in heart and 1 other cell type or tissue"/>
</dbReference>
<dbReference type="PANTHER" id="PTHR11494:SF8">
    <property type="entry name" value="CYTOTOXIC T-LYMPHOCYTE PROTEIN 4"/>
    <property type="match status" value="1"/>
</dbReference>
<dbReference type="OMA" id="QMVEVCA"/>
<dbReference type="CTD" id="1493"/>
<name>A0A6I8P575_ORNAN</name>
<evidence type="ECO:0000259" key="10">
    <source>
        <dbReference type="SMART" id="SM00409"/>
    </source>
</evidence>
<evidence type="ECO:0000313" key="11">
    <source>
        <dbReference type="Ensembl" id="ENSOANP00000047585.1"/>
    </source>
</evidence>
<evidence type="ECO:0000256" key="2">
    <source>
        <dbReference type="ARBA" id="ARBA00022692"/>
    </source>
</evidence>
<dbReference type="InterPro" id="IPR013106">
    <property type="entry name" value="Ig_V-set"/>
</dbReference>
<accession>A0A6I8P575</accession>
<evidence type="ECO:0000256" key="1">
    <source>
        <dbReference type="ARBA" id="ARBA00004479"/>
    </source>
</evidence>
<proteinExistence type="predicted"/>
<reference evidence="11" key="2">
    <citation type="submission" date="2025-08" db="UniProtKB">
        <authorList>
            <consortium name="Ensembl"/>
        </authorList>
    </citation>
    <scope>IDENTIFICATION</scope>
    <source>
        <strain evidence="11">Glennie</strain>
    </source>
</reference>
<dbReference type="GeneTree" id="ENSGT00530000063873"/>
<dbReference type="Proteomes" id="UP000002279">
    <property type="component" value="Chromosome 7"/>
</dbReference>
<evidence type="ECO:0000256" key="6">
    <source>
        <dbReference type="ARBA" id="ARBA00023157"/>
    </source>
</evidence>
<dbReference type="InterPro" id="IPR040216">
    <property type="entry name" value="CTLA4/CD28"/>
</dbReference>
<keyword evidence="2 9" id="KW-0812">Transmembrane</keyword>
<keyword evidence="7" id="KW-0325">Glycoprotein</keyword>
<keyword evidence="5 9" id="KW-0472">Membrane</keyword>
<evidence type="ECO:0000256" key="5">
    <source>
        <dbReference type="ARBA" id="ARBA00023136"/>
    </source>
</evidence>
<keyword evidence="12" id="KW-1185">Reference proteome</keyword>
<dbReference type="Gene3D" id="2.60.40.10">
    <property type="entry name" value="Immunoglobulins"/>
    <property type="match status" value="1"/>
</dbReference>
<dbReference type="SMART" id="SM00409">
    <property type="entry name" value="IG"/>
    <property type="match status" value="1"/>
</dbReference>
<evidence type="ECO:0000256" key="3">
    <source>
        <dbReference type="ARBA" id="ARBA00022729"/>
    </source>
</evidence>
<evidence type="ECO:0000256" key="4">
    <source>
        <dbReference type="ARBA" id="ARBA00022989"/>
    </source>
</evidence>
<evidence type="ECO:0000313" key="12">
    <source>
        <dbReference type="Proteomes" id="UP000002279"/>
    </source>
</evidence>
<dbReference type="Pfam" id="PF07686">
    <property type="entry name" value="V-set"/>
    <property type="match status" value="1"/>
</dbReference>
<keyword evidence="6" id="KW-1015">Disulfide bond</keyword>
<organism evidence="11 12">
    <name type="scientific">Ornithorhynchus anatinus</name>
    <name type="common">Duckbill platypus</name>
    <dbReference type="NCBI Taxonomy" id="9258"/>
    <lineage>
        <taxon>Eukaryota</taxon>
        <taxon>Metazoa</taxon>
        <taxon>Chordata</taxon>
        <taxon>Craniata</taxon>
        <taxon>Vertebrata</taxon>
        <taxon>Euteleostomi</taxon>
        <taxon>Mammalia</taxon>
        <taxon>Monotremata</taxon>
        <taxon>Ornithorhynchidae</taxon>
        <taxon>Ornithorhynchus</taxon>
    </lineage>
</organism>